<gene>
    <name evidence="4" type="ORF">IAB08_05375</name>
</gene>
<dbReference type="Gene3D" id="2.60.120.200">
    <property type="match status" value="1"/>
</dbReference>
<dbReference type="InterPro" id="IPR036249">
    <property type="entry name" value="Thioredoxin-like_sf"/>
</dbReference>
<feature type="domain" description="Cleaved adhesin" evidence="2">
    <location>
        <begin position="72"/>
        <end position="190"/>
    </location>
</feature>
<dbReference type="EMBL" id="JADIMZ010000084">
    <property type="protein sequence ID" value="MBO8432705.1"/>
    <property type="molecule type" value="Genomic_DNA"/>
</dbReference>
<evidence type="ECO:0000313" key="5">
    <source>
        <dbReference type="Proteomes" id="UP000823612"/>
    </source>
</evidence>
<dbReference type="InterPro" id="IPR011628">
    <property type="entry name" value="Cleaved_adhesin"/>
</dbReference>
<dbReference type="InterPro" id="IPR026444">
    <property type="entry name" value="Secre_tail"/>
</dbReference>
<keyword evidence="1" id="KW-0732">Signal</keyword>
<dbReference type="AlphaFoldDB" id="A0A9D9DTJ6"/>
<dbReference type="Pfam" id="PF18962">
    <property type="entry name" value="Por_Secre_tail"/>
    <property type="match status" value="1"/>
</dbReference>
<feature type="signal peptide" evidence="1">
    <location>
        <begin position="1"/>
        <end position="20"/>
    </location>
</feature>
<protein>
    <submittedName>
        <fullName evidence="4">Choice-of-anchor J domain-containing protein</fullName>
    </submittedName>
</protein>
<dbReference type="Pfam" id="PF07675">
    <property type="entry name" value="Cleaved_Adhesin"/>
    <property type="match status" value="1"/>
</dbReference>
<organism evidence="4 5">
    <name type="scientific">Candidatus Pullibacteroides excrementavium</name>
    <dbReference type="NCBI Taxonomy" id="2840905"/>
    <lineage>
        <taxon>Bacteria</taxon>
        <taxon>Pseudomonadati</taxon>
        <taxon>Bacteroidota</taxon>
        <taxon>Bacteroidia</taxon>
        <taxon>Bacteroidales</taxon>
        <taxon>Candidatus Pullibacteroides</taxon>
    </lineage>
</organism>
<dbReference type="Proteomes" id="UP000823612">
    <property type="component" value="Unassembled WGS sequence"/>
</dbReference>
<proteinExistence type="predicted"/>
<sequence>MRKIAFVLPFLVFLVGSGQAQVLFHEDFQTMDLDVMSTGSLDAEWTLYNDGNEPIQNPDLTYLDEAWNIWRDEDGSMVAVSLSFFEEAGAEADRWMVSPAVDLSSAVQPRLSFRARALDADNRDGFEVLLSTTGTDKEDFTESLQVTRQARASWAWYTIDLSAYAGQRVHLAFVQNSVDKYILCMDDVSVYDQASAGAVVAALRMPAVQVLTSSSMNVALEGEILNTGSEPIVSYDLCYALEGGDTVRTNVQDVSIAASATAAFSVEASVSGDGNRIFMVWVENINGSGNSCPSTFTYVFTAERANLPRQPFFLELFSSGMCPSCAPRNAALHPFMVEHQANSEDNSSNFVMVKYQVDVPTAGDPVVNDDTRARGDFYGVRSAPSFFLNGHSYDLVADSIMHARWVDSMAKFEQEAVSLRLRGYLEVEDSTFRISTEITSCLPDIDEYTLQVVLLEDSIHHLTPMYNGEQDFYYCARKMLPAVSGTLIEPVPLGTTVTKEFEYTITPDAGPRIFSSVDNMAAVIFLQNRVTRQVIQAKYLERGVVESSNEESVSLSPRLRLMPNPASDHVLLVFEVPQADVADVQLIDMGGKIVFSRRISLVAGQNREEFNLQGLDAGLYFVRVSSKAGIFVSKMVKK</sequence>
<feature type="chain" id="PRO_5039134129" evidence="1">
    <location>
        <begin position="21"/>
        <end position="638"/>
    </location>
</feature>
<accession>A0A9D9DTJ6</accession>
<dbReference type="NCBIfam" id="TIGR04183">
    <property type="entry name" value="Por_Secre_tail"/>
    <property type="match status" value="1"/>
</dbReference>
<evidence type="ECO:0000259" key="2">
    <source>
        <dbReference type="Pfam" id="PF07675"/>
    </source>
</evidence>
<evidence type="ECO:0000256" key="1">
    <source>
        <dbReference type="SAM" id="SignalP"/>
    </source>
</evidence>
<reference evidence="4" key="1">
    <citation type="submission" date="2020-10" db="EMBL/GenBank/DDBJ databases">
        <authorList>
            <person name="Gilroy R."/>
        </authorList>
    </citation>
    <scope>NUCLEOTIDE SEQUENCE</scope>
    <source>
        <strain evidence="4">2889</strain>
    </source>
</reference>
<name>A0A9D9DTJ6_9BACT</name>
<evidence type="ECO:0000259" key="3">
    <source>
        <dbReference type="Pfam" id="PF18962"/>
    </source>
</evidence>
<dbReference type="InterPro" id="IPR013783">
    <property type="entry name" value="Ig-like_fold"/>
</dbReference>
<comment type="caution">
    <text evidence="4">The sequence shown here is derived from an EMBL/GenBank/DDBJ whole genome shotgun (WGS) entry which is preliminary data.</text>
</comment>
<evidence type="ECO:0000313" key="4">
    <source>
        <dbReference type="EMBL" id="MBO8432705.1"/>
    </source>
</evidence>
<dbReference type="Gene3D" id="2.60.40.10">
    <property type="entry name" value="Immunoglobulins"/>
    <property type="match status" value="1"/>
</dbReference>
<dbReference type="NCBIfam" id="NF038128">
    <property type="entry name" value="choice_anch_J"/>
    <property type="match status" value="1"/>
</dbReference>
<dbReference type="SUPFAM" id="SSF52833">
    <property type="entry name" value="Thioredoxin-like"/>
    <property type="match status" value="1"/>
</dbReference>
<feature type="domain" description="Secretion system C-terminal sorting" evidence="3">
    <location>
        <begin position="563"/>
        <end position="636"/>
    </location>
</feature>
<reference evidence="4" key="2">
    <citation type="journal article" date="2021" name="PeerJ">
        <title>Extensive microbial diversity within the chicken gut microbiome revealed by metagenomics and culture.</title>
        <authorList>
            <person name="Gilroy R."/>
            <person name="Ravi A."/>
            <person name="Getino M."/>
            <person name="Pursley I."/>
            <person name="Horton D.L."/>
            <person name="Alikhan N.F."/>
            <person name="Baker D."/>
            <person name="Gharbi K."/>
            <person name="Hall N."/>
            <person name="Watson M."/>
            <person name="Adriaenssens E.M."/>
            <person name="Foster-Nyarko E."/>
            <person name="Jarju S."/>
            <person name="Secka A."/>
            <person name="Antonio M."/>
            <person name="Oren A."/>
            <person name="Chaudhuri R.R."/>
            <person name="La Ragione R."/>
            <person name="Hildebrand F."/>
            <person name="Pallen M.J."/>
        </authorList>
    </citation>
    <scope>NUCLEOTIDE SEQUENCE</scope>
    <source>
        <strain evidence="4">2889</strain>
    </source>
</reference>